<evidence type="ECO:0000256" key="2">
    <source>
        <dbReference type="ARBA" id="ARBA00009085"/>
    </source>
</evidence>
<keyword evidence="7" id="KW-0788">Thiol protease</keyword>
<reference evidence="10" key="1">
    <citation type="submission" date="2023-10" db="EMBL/GenBank/DDBJ databases">
        <authorList>
            <person name="Chen Y."/>
            <person name="Shah S."/>
            <person name="Dougan E. K."/>
            <person name="Thang M."/>
            <person name="Chan C."/>
        </authorList>
    </citation>
    <scope>NUCLEOTIDE SEQUENCE [LARGE SCALE GENOMIC DNA]</scope>
</reference>
<evidence type="ECO:0000256" key="6">
    <source>
        <dbReference type="ARBA" id="ARBA00022801"/>
    </source>
</evidence>
<evidence type="ECO:0000256" key="4">
    <source>
        <dbReference type="ARBA" id="ARBA00022670"/>
    </source>
</evidence>
<feature type="compositionally biased region" description="Low complexity" evidence="8">
    <location>
        <begin position="195"/>
        <end position="218"/>
    </location>
</feature>
<keyword evidence="5" id="KW-0833">Ubl conjugation pathway</keyword>
<dbReference type="InterPro" id="IPR050164">
    <property type="entry name" value="Peptidase_C19"/>
</dbReference>
<feature type="non-terminal residue" evidence="10">
    <location>
        <position position="239"/>
    </location>
</feature>
<organism evidence="10 11">
    <name type="scientific">Prorocentrum cordatum</name>
    <dbReference type="NCBI Taxonomy" id="2364126"/>
    <lineage>
        <taxon>Eukaryota</taxon>
        <taxon>Sar</taxon>
        <taxon>Alveolata</taxon>
        <taxon>Dinophyceae</taxon>
        <taxon>Prorocentrales</taxon>
        <taxon>Prorocentraceae</taxon>
        <taxon>Prorocentrum</taxon>
    </lineage>
</organism>
<dbReference type="Pfam" id="PF00443">
    <property type="entry name" value="UCH"/>
    <property type="match status" value="1"/>
</dbReference>
<gene>
    <name evidence="10" type="ORF">PCOR1329_LOCUS12443</name>
</gene>
<comment type="caution">
    <text evidence="10">The sequence shown here is derived from an EMBL/GenBank/DDBJ whole genome shotgun (WGS) entry which is preliminary data.</text>
</comment>
<dbReference type="PANTHER" id="PTHR24006:SF758">
    <property type="entry name" value="UBIQUITIN CARBOXYL-TERMINAL HYDROLASE 36"/>
    <property type="match status" value="1"/>
</dbReference>
<sequence>DNCQWRSRPELPSVSGVGFTNCRNNCYLNAVYQCLLHTPLLRDHVPSACLHTKDMWLAEFAGLYRLVDEARRRKASCVDPPKILSRLIAEASDEFTLGRQADAHEAVMLLINKWVEGCLASGDGTRADCSRLGYPEKEQLEANSLIGHVFGQVSGQTTSCASCPYESHMGRVEYCVCLNVSMGMSQERVRPMSWRSSRPGAAGPPAAAAPGPASARPPWRGCWTTSTHGESTSPTSSAR</sequence>
<dbReference type="Proteomes" id="UP001189429">
    <property type="component" value="Unassembled WGS sequence"/>
</dbReference>
<evidence type="ECO:0000256" key="7">
    <source>
        <dbReference type="ARBA" id="ARBA00022807"/>
    </source>
</evidence>
<feature type="non-terminal residue" evidence="10">
    <location>
        <position position="1"/>
    </location>
</feature>
<protein>
    <recommendedName>
        <fullName evidence="3">ubiquitinyl hydrolase 1</fullName>
        <ecNumber evidence="3">3.4.19.12</ecNumber>
    </recommendedName>
</protein>
<evidence type="ECO:0000313" key="10">
    <source>
        <dbReference type="EMBL" id="CAK0806087.1"/>
    </source>
</evidence>
<dbReference type="InterPro" id="IPR001394">
    <property type="entry name" value="Peptidase_C19_UCH"/>
</dbReference>
<accession>A0ABN9QM85</accession>
<dbReference type="InterPro" id="IPR028889">
    <property type="entry name" value="USP"/>
</dbReference>
<feature type="domain" description="USP" evidence="9">
    <location>
        <begin position="17"/>
        <end position="239"/>
    </location>
</feature>
<dbReference type="EMBL" id="CAUYUJ010003632">
    <property type="protein sequence ID" value="CAK0806087.1"/>
    <property type="molecule type" value="Genomic_DNA"/>
</dbReference>
<dbReference type="PROSITE" id="PS50235">
    <property type="entry name" value="USP_3"/>
    <property type="match status" value="1"/>
</dbReference>
<evidence type="ECO:0000256" key="3">
    <source>
        <dbReference type="ARBA" id="ARBA00012759"/>
    </source>
</evidence>
<keyword evidence="4" id="KW-0645">Protease</keyword>
<name>A0ABN9QM85_9DINO</name>
<dbReference type="InterPro" id="IPR038765">
    <property type="entry name" value="Papain-like_cys_pep_sf"/>
</dbReference>
<dbReference type="Gene3D" id="3.90.70.10">
    <property type="entry name" value="Cysteine proteinases"/>
    <property type="match status" value="1"/>
</dbReference>
<keyword evidence="11" id="KW-1185">Reference proteome</keyword>
<feature type="compositionally biased region" description="Polar residues" evidence="8">
    <location>
        <begin position="223"/>
        <end position="239"/>
    </location>
</feature>
<comment type="catalytic activity">
    <reaction evidence="1">
        <text>Thiol-dependent hydrolysis of ester, thioester, amide, peptide and isopeptide bonds formed by the C-terminal Gly of ubiquitin (a 76-residue protein attached to proteins as an intracellular targeting signal).</text>
        <dbReference type="EC" id="3.4.19.12"/>
    </reaction>
</comment>
<feature type="region of interest" description="Disordered" evidence="8">
    <location>
        <begin position="189"/>
        <end position="239"/>
    </location>
</feature>
<dbReference type="EC" id="3.4.19.12" evidence="3"/>
<evidence type="ECO:0000256" key="8">
    <source>
        <dbReference type="SAM" id="MobiDB-lite"/>
    </source>
</evidence>
<evidence type="ECO:0000256" key="5">
    <source>
        <dbReference type="ARBA" id="ARBA00022786"/>
    </source>
</evidence>
<dbReference type="SUPFAM" id="SSF54001">
    <property type="entry name" value="Cysteine proteinases"/>
    <property type="match status" value="1"/>
</dbReference>
<proteinExistence type="inferred from homology"/>
<comment type="similarity">
    <text evidence="2">Belongs to the peptidase C19 family.</text>
</comment>
<evidence type="ECO:0000259" key="9">
    <source>
        <dbReference type="PROSITE" id="PS50235"/>
    </source>
</evidence>
<dbReference type="PANTHER" id="PTHR24006">
    <property type="entry name" value="UBIQUITIN CARBOXYL-TERMINAL HYDROLASE"/>
    <property type="match status" value="1"/>
</dbReference>
<evidence type="ECO:0000256" key="1">
    <source>
        <dbReference type="ARBA" id="ARBA00000707"/>
    </source>
</evidence>
<evidence type="ECO:0000313" key="11">
    <source>
        <dbReference type="Proteomes" id="UP001189429"/>
    </source>
</evidence>
<keyword evidence="6" id="KW-0378">Hydrolase</keyword>